<evidence type="ECO:0000313" key="1">
    <source>
        <dbReference type="EMBL" id="RHY17317.1"/>
    </source>
</evidence>
<accession>A0A3R7CSQ0</accession>
<dbReference type="Proteomes" id="UP000285060">
    <property type="component" value="Unassembled WGS sequence"/>
</dbReference>
<dbReference type="AlphaFoldDB" id="A0A3R7CSQ0"/>
<evidence type="ECO:0000313" key="2">
    <source>
        <dbReference type="Proteomes" id="UP000285060"/>
    </source>
</evidence>
<gene>
    <name evidence="1" type="ORF">DYB32_010538</name>
</gene>
<protein>
    <submittedName>
        <fullName evidence="1">Uncharacterized protein</fullName>
    </submittedName>
</protein>
<comment type="caution">
    <text evidence="1">The sequence shown here is derived from an EMBL/GenBank/DDBJ whole genome shotgun (WGS) entry which is preliminary data.</text>
</comment>
<name>A0A3R7CSQ0_9STRA</name>
<dbReference type="EMBL" id="QUSY01003498">
    <property type="protein sequence ID" value="RHY17317.1"/>
    <property type="molecule type" value="Genomic_DNA"/>
</dbReference>
<sequence>MPTARISQMQTKAGNVKVPTALIVSRWVADWVDTHADANMIKEAFQVCGILPSSQLFDITALHTPLLSGGYDEAEWHSKYAKLLAPEASMDESVLVAPTYFVPQEYDIHNNILASLWQFLHRLDGGQLSMIDYQRAFVIAMGDIEEQKDLTDAGMLEDLIKNEEPDAGLLLFTAARKAHLKIVVINGKDISENVYVDNMQPFSRENTIIEIEGRYYLRLLSPSQSSM</sequence>
<reference evidence="1 2" key="1">
    <citation type="submission" date="2018-08" db="EMBL/GenBank/DDBJ databases">
        <title>Aphanomyces genome sequencing and annotation.</title>
        <authorList>
            <person name="Minardi D."/>
            <person name="Oidtmann B."/>
            <person name="Van Der Giezen M."/>
            <person name="Studholme D.J."/>
        </authorList>
    </citation>
    <scope>NUCLEOTIDE SEQUENCE [LARGE SCALE GENOMIC DNA]</scope>
    <source>
        <strain evidence="1 2">NJM0002</strain>
    </source>
</reference>
<keyword evidence="2" id="KW-1185">Reference proteome</keyword>
<organism evidence="1 2">
    <name type="scientific">Aphanomyces invadans</name>
    <dbReference type="NCBI Taxonomy" id="157072"/>
    <lineage>
        <taxon>Eukaryota</taxon>
        <taxon>Sar</taxon>
        <taxon>Stramenopiles</taxon>
        <taxon>Oomycota</taxon>
        <taxon>Saprolegniomycetes</taxon>
        <taxon>Saprolegniales</taxon>
        <taxon>Verrucalvaceae</taxon>
        <taxon>Aphanomyces</taxon>
    </lineage>
</organism>
<proteinExistence type="predicted"/>